<dbReference type="CDD" id="cd03484">
    <property type="entry name" value="MutL_Trans_hPMS_2_like"/>
    <property type="match status" value="1"/>
</dbReference>
<keyword evidence="2" id="KW-0227">DNA damage</keyword>
<dbReference type="NCBIfam" id="TIGR00585">
    <property type="entry name" value="mutl"/>
    <property type="match status" value="1"/>
</dbReference>
<feature type="compositionally biased region" description="Gly residues" evidence="3">
    <location>
        <begin position="454"/>
        <end position="466"/>
    </location>
</feature>
<dbReference type="Pfam" id="PF01119">
    <property type="entry name" value="DNA_mis_repair"/>
    <property type="match status" value="1"/>
</dbReference>
<dbReference type="GO" id="GO:0016887">
    <property type="term" value="F:ATP hydrolysis activity"/>
    <property type="evidence" value="ECO:0007669"/>
    <property type="project" value="InterPro"/>
</dbReference>
<accession>A0AAN5I6N2</accession>
<evidence type="ECO:0000313" key="7">
    <source>
        <dbReference type="Proteomes" id="UP001328107"/>
    </source>
</evidence>
<dbReference type="EMBL" id="BTRK01000005">
    <property type="protein sequence ID" value="GMR54537.1"/>
    <property type="molecule type" value="Genomic_DNA"/>
</dbReference>
<dbReference type="InterPro" id="IPR014790">
    <property type="entry name" value="MutL_C"/>
</dbReference>
<sequence>QAVMEEGIHGENTPDASTTTVKMLPRNVSTQICTSQVIISAAGAVRQLLDNAMDASAKNIEVVTFNFGIDSIRVTDDGTGIEEQNFESLCKRHATSKITEYDDLLALSTLGFRGEALNALCALGSVSITTRTSSSDVGTRLHFDHSGMIEKRETVPREVGTTVEVRSLFSTLPVRRKEFERTAKRDFPRLISVVQEFALGTPPIRFNVFSDQSNGKRYHALSTGGGEASLGQVITDLFGGAGVKNEVIEIIADENTPRVEESEGGDEELEKEAREIRLSGFVSSPVHGNGRMVSDRQFIYVNGRPVDYPKVCRAVNEIYQVHNKRQYPTLVLRITMPADWVDVNVTPDKRLVFCQKERTLLHSIRCTISSAFKPYENLMATLEKEKTVKKEVFSQSFASSPVVKSPEKSNKRKRLSLDSEAGDSSMLSDCSEMNETDRMNSVLGDLHARDWGLTGRGGGRKSGGGTYEKRSRPNLIYHTSNSPSTGDRTDTVSPEGSNRDTVEPVERDTVVPLPTDGDEPRSAVVAINTAEPAGFRSREICQPQVKKSRTVPSAASMGMKTLQSFSFKITPHVLSQEGESENRMDMDARRRIVNRSYDEEREREGELIGGENYYGSGAENRLESGLVRPKIEVHSQQQVKQEILSQSFGDTVADEGTVEQTGDRSNIAPTRKEQKLKCSLARILKTREEMGNRMNDEREKEKLEELEEGPSTENEAAAEKQLRRAISKSDFADMDVIGQFNSGFIITKLNGHLFIVDQHASDEKANFEKFQKSAVVKNQETIRPQPLSVGAVAEAIVKDNIGVFNASGFHFSFLEDGSGAQLISLPVIHGASFDRKDIDELISALTLHPGVMVRPSKLNKVFASKACRSSVMIGARLTNEKMKAIVNQLGRLDHPWSCPHGRPTLRHLANMKKIEDY</sequence>
<reference evidence="7" key="1">
    <citation type="submission" date="2022-10" db="EMBL/GenBank/DDBJ databases">
        <title>Genome assembly of Pristionchus species.</title>
        <authorList>
            <person name="Yoshida K."/>
            <person name="Sommer R.J."/>
        </authorList>
    </citation>
    <scope>NUCLEOTIDE SEQUENCE [LARGE SCALE GENOMIC DNA]</scope>
    <source>
        <strain evidence="7">RS5460</strain>
    </source>
</reference>
<dbReference type="InterPro" id="IPR036890">
    <property type="entry name" value="HATPase_C_sf"/>
</dbReference>
<organism evidence="6 7">
    <name type="scientific">Pristionchus mayeri</name>
    <dbReference type="NCBI Taxonomy" id="1317129"/>
    <lineage>
        <taxon>Eukaryota</taxon>
        <taxon>Metazoa</taxon>
        <taxon>Ecdysozoa</taxon>
        <taxon>Nematoda</taxon>
        <taxon>Chromadorea</taxon>
        <taxon>Rhabditida</taxon>
        <taxon>Rhabditina</taxon>
        <taxon>Diplogasteromorpha</taxon>
        <taxon>Diplogasteroidea</taxon>
        <taxon>Neodiplogasteridae</taxon>
        <taxon>Pristionchus</taxon>
    </lineage>
</organism>
<dbReference type="Gene3D" id="3.30.1540.20">
    <property type="entry name" value="MutL, C-terminal domain, dimerisation subdomain"/>
    <property type="match status" value="1"/>
</dbReference>
<dbReference type="CDD" id="cd16926">
    <property type="entry name" value="HATPase_MutL-MLH-PMS-like"/>
    <property type="match status" value="1"/>
</dbReference>
<feature type="domain" description="MutL C-terminal dimerisation" evidence="4">
    <location>
        <begin position="736"/>
        <end position="877"/>
    </location>
</feature>
<dbReference type="GO" id="GO:0030983">
    <property type="term" value="F:mismatched DNA binding"/>
    <property type="evidence" value="ECO:0007669"/>
    <property type="project" value="InterPro"/>
</dbReference>
<gene>
    <name evidence="6" type="ORF">PMAYCL1PPCAC_24732</name>
</gene>
<dbReference type="SMART" id="SM01340">
    <property type="entry name" value="DNA_mis_repair"/>
    <property type="match status" value="1"/>
</dbReference>
<dbReference type="SMART" id="SM00853">
    <property type="entry name" value="MutL_C"/>
    <property type="match status" value="1"/>
</dbReference>
<evidence type="ECO:0000256" key="3">
    <source>
        <dbReference type="SAM" id="MobiDB-lite"/>
    </source>
</evidence>
<feature type="region of interest" description="Disordered" evidence="3">
    <location>
        <begin position="449"/>
        <end position="503"/>
    </location>
</feature>
<dbReference type="PROSITE" id="PS00058">
    <property type="entry name" value="DNA_MISMATCH_REPAIR_1"/>
    <property type="match status" value="1"/>
</dbReference>
<dbReference type="Proteomes" id="UP001328107">
    <property type="component" value="Unassembled WGS sequence"/>
</dbReference>
<dbReference type="InterPro" id="IPR014762">
    <property type="entry name" value="DNA_mismatch_repair_CS"/>
</dbReference>
<evidence type="ECO:0000259" key="4">
    <source>
        <dbReference type="SMART" id="SM00853"/>
    </source>
</evidence>
<feature type="region of interest" description="Disordered" evidence="3">
    <location>
        <begin position="399"/>
        <end position="431"/>
    </location>
</feature>
<dbReference type="GO" id="GO:0140664">
    <property type="term" value="F:ATP-dependent DNA damage sensor activity"/>
    <property type="evidence" value="ECO:0007669"/>
    <property type="project" value="InterPro"/>
</dbReference>
<dbReference type="InterPro" id="IPR020568">
    <property type="entry name" value="Ribosomal_Su5_D2-typ_SF"/>
</dbReference>
<feature type="compositionally biased region" description="Basic and acidic residues" evidence="3">
    <location>
        <begin position="689"/>
        <end position="703"/>
    </location>
</feature>
<evidence type="ECO:0000256" key="1">
    <source>
        <dbReference type="ARBA" id="ARBA00006082"/>
    </source>
</evidence>
<dbReference type="PANTHER" id="PTHR10073:SF52">
    <property type="entry name" value="MISMATCH REPAIR ENDONUCLEASE PMS2"/>
    <property type="match status" value="1"/>
</dbReference>
<dbReference type="GO" id="GO:0032389">
    <property type="term" value="C:MutLalpha complex"/>
    <property type="evidence" value="ECO:0007669"/>
    <property type="project" value="TreeGrafter"/>
</dbReference>
<dbReference type="SUPFAM" id="SSF54211">
    <property type="entry name" value="Ribosomal protein S5 domain 2-like"/>
    <property type="match status" value="1"/>
</dbReference>
<dbReference type="FunFam" id="3.30.565.10:FF:000017">
    <property type="entry name" value="PMS1 homolog 1, mismatch repair system component"/>
    <property type="match status" value="1"/>
</dbReference>
<dbReference type="GO" id="GO:0005524">
    <property type="term" value="F:ATP binding"/>
    <property type="evidence" value="ECO:0007669"/>
    <property type="project" value="InterPro"/>
</dbReference>
<dbReference type="AlphaFoldDB" id="A0AAN5I6N2"/>
<dbReference type="Gene3D" id="3.30.1370.100">
    <property type="entry name" value="MutL, C-terminal domain, regulatory subdomain"/>
    <property type="match status" value="1"/>
</dbReference>
<name>A0AAN5I6N2_9BILA</name>
<dbReference type="SUPFAM" id="SSF55874">
    <property type="entry name" value="ATPase domain of HSP90 chaperone/DNA topoisomerase II/histidine kinase"/>
    <property type="match status" value="1"/>
</dbReference>
<dbReference type="SUPFAM" id="SSF118116">
    <property type="entry name" value="DNA mismatch repair protein MutL"/>
    <property type="match status" value="1"/>
</dbReference>
<dbReference type="Gene3D" id="3.30.230.10">
    <property type="match status" value="1"/>
</dbReference>
<comment type="caution">
    <text evidence="6">The sequence shown here is derived from an EMBL/GenBank/DDBJ whole genome shotgun (WGS) entry which is preliminary data.</text>
</comment>
<feature type="compositionally biased region" description="Polar residues" evidence="3">
    <location>
        <begin position="477"/>
        <end position="496"/>
    </location>
</feature>
<dbReference type="InterPro" id="IPR038973">
    <property type="entry name" value="MutL/Mlh/Pms-like"/>
</dbReference>
<dbReference type="InterPro" id="IPR013507">
    <property type="entry name" value="DNA_mismatch_S5_2-like"/>
</dbReference>
<dbReference type="Pfam" id="PF08676">
    <property type="entry name" value="MutL_C"/>
    <property type="match status" value="1"/>
</dbReference>
<dbReference type="InterPro" id="IPR037198">
    <property type="entry name" value="MutL_C_sf"/>
</dbReference>
<protein>
    <submittedName>
        <fullName evidence="6">Uncharacterized protein</fullName>
    </submittedName>
</protein>
<keyword evidence="7" id="KW-1185">Reference proteome</keyword>
<feature type="domain" description="DNA mismatch repair protein S5" evidence="5">
    <location>
        <begin position="234"/>
        <end position="373"/>
    </location>
</feature>
<evidence type="ECO:0000256" key="2">
    <source>
        <dbReference type="ARBA" id="ARBA00022763"/>
    </source>
</evidence>
<dbReference type="FunFam" id="3.30.1370.100:FF:000001">
    <property type="entry name" value="Mismatch repair endonuclease pms1, putative"/>
    <property type="match status" value="1"/>
</dbReference>
<feature type="region of interest" description="Disordered" evidence="3">
    <location>
        <begin position="689"/>
        <end position="718"/>
    </location>
</feature>
<dbReference type="PANTHER" id="PTHR10073">
    <property type="entry name" value="DNA MISMATCH REPAIR PROTEIN MLH, PMS, MUTL"/>
    <property type="match status" value="1"/>
</dbReference>
<proteinExistence type="inferred from homology"/>
<dbReference type="InterPro" id="IPR042120">
    <property type="entry name" value="MutL_C_dimsub"/>
</dbReference>
<dbReference type="InterPro" id="IPR014721">
    <property type="entry name" value="Ribsml_uS5_D2-typ_fold_subgr"/>
</dbReference>
<dbReference type="GO" id="GO:0006298">
    <property type="term" value="P:mismatch repair"/>
    <property type="evidence" value="ECO:0007669"/>
    <property type="project" value="InterPro"/>
</dbReference>
<evidence type="ECO:0000313" key="6">
    <source>
        <dbReference type="EMBL" id="GMR54537.1"/>
    </source>
</evidence>
<dbReference type="InterPro" id="IPR042121">
    <property type="entry name" value="MutL_C_regsub"/>
</dbReference>
<dbReference type="InterPro" id="IPR002099">
    <property type="entry name" value="MutL/Mlh/PMS"/>
</dbReference>
<comment type="similarity">
    <text evidence="1">Belongs to the DNA mismatch repair MutL/HexB family.</text>
</comment>
<feature type="non-terminal residue" evidence="6">
    <location>
        <position position="1"/>
    </location>
</feature>
<evidence type="ECO:0000259" key="5">
    <source>
        <dbReference type="SMART" id="SM01340"/>
    </source>
</evidence>
<dbReference type="Pfam" id="PF13589">
    <property type="entry name" value="HATPase_c_3"/>
    <property type="match status" value="1"/>
</dbReference>
<dbReference type="Gene3D" id="3.30.565.10">
    <property type="entry name" value="Histidine kinase-like ATPase, C-terminal domain"/>
    <property type="match status" value="1"/>
</dbReference>